<evidence type="ECO:0000256" key="8">
    <source>
        <dbReference type="ARBA" id="ARBA00047973"/>
    </source>
</evidence>
<comment type="cofactor">
    <cofactor evidence="9">
        <name>Mg(2+)</name>
        <dbReference type="ChEBI" id="CHEBI:18420"/>
    </cofactor>
</comment>
<evidence type="ECO:0000313" key="12">
    <source>
        <dbReference type="Proteomes" id="UP000315369"/>
    </source>
</evidence>
<dbReference type="PANTHER" id="PTHR33254">
    <property type="entry name" value="4-HYDROXY-4-METHYL-2-OXOGLUTARATE ALDOLASE 3-RELATED"/>
    <property type="match status" value="1"/>
</dbReference>
<dbReference type="InterPro" id="IPR010203">
    <property type="entry name" value="RraA"/>
</dbReference>
<comment type="cofactor">
    <cofactor evidence="2 10">
        <name>a divalent metal cation</name>
        <dbReference type="ChEBI" id="CHEBI:60240"/>
    </cofactor>
</comment>
<keyword evidence="12" id="KW-1185">Reference proteome</keyword>
<comment type="subunit">
    <text evidence="4 10">Homotrimer.</text>
</comment>
<dbReference type="InterPro" id="IPR005493">
    <property type="entry name" value="RraA/RraA-like"/>
</dbReference>
<comment type="function">
    <text evidence="7 10">Catalyzes the aldol cleavage of 4-hydroxy-4-methyl-2-oxoglutarate (HMG) into 2 molecules of pyruvate. Also contains a secondary oxaloacetate (OAA) decarboxylase activity due to the common pyruvate enolate transition state formed following C-C bond cleavage in the retro-aldol and decarboxylation reactions.</text>
</comment>
<keyword evidence="9" id="KW-0460">Magnesium</keyword>
<reference evidence="11 12" key="1">
    <citation type="submission" date="2019-06" db="EMBL/GenBank/DDBJ databases">
        <authorList>
            <person name="Livingstone P."/>
            <person name="Whitworth D."/>
        </authorList>
    </citation>
    <scope>NUCLEOTIDE SEQUENCE [LARGE SCALE GENOMIC DNA]</scope>
    <source>
        <strain evidence="11 12">AM401</strain>
    </source>
</reference>
<sequence>MDFKTADLCDTHSGTAHFQVAEPGFVDYGGRTTFSGLISTVRAPEDNSLVRKALEEPGAGRVLVVDGGGSRRCALVGDQLALLAQQNGWAGIIVNGCIRDSEEVGRTAIGVKALGTHPLKSSKRNEGQRDTEVRFAGVIFKPGHRLYADADGIVTSESALD</sequence>
<dbReference type="Gene3D" id="3.50.30.40">
    <property type="entry name" value="Ribonuclease E inhibitor RraA/RraA-like"/>
    <property type="match status" value="1"/>
</dbReference>
<comment type="caution">
    <text evidence="11">The sequence shown here is derived from an EMBL/GenBank/DDBJ whole genome shotgun (WGS) entry which is preliminary data.</text>
</comment>
<keyword evidence="5 9" id="KW-0479">Metal-binding</keyword>
<dbReference type="GO" id="GO:0046872">
    <property type="term" value="F:metal ion binding"/>
    <property type="evidence" value="ECO:0007669"/>
    <property type="project" value="UniProtKB-KW"/>
</dbReference>
<feature type="binding site" evidence="9">
    <location>
        <begin position="77"/>
        <end position="80"/>
    </location>
    <ligand>
        <name>substrate</name>
    </ligand>
</feature>
<evidence type="ECO:0000256" key="5">
    <source>
        <dbReference type="ARBA" id="ARBA00022723"/>
    </source>
</evidence>
<dbReference type="NCBIfam" id="NF006875">
    <property type="entry name" value="PRK09372.1"/>
    <property type="match status" value="1"/>
</dbReference>
<dbReference type="EC" id="4.1.3.17" evidence="10"/>
<dbReference type="InterPro" id="IPR036704">
    <property type="entry name" value="RraA/RraA-like_sf"/>
</dbReference>
<comment type="catalytic activity">
    <reaction evidence="8 10">
        <text>oxaloacetate + H(+) = pyruvate + CO2</text>
        <dbReference type="Rhea" id="RHEA:15641"/>
        <dbReference type="ChEBI" id="CHEBI:15361"/>
        <dbReference type="ChEBI" id="CHEBI:15378"/>
        <dbReference type="ChEBI" id="CHEBI:16452"/>
        <dbReference type="ChEBI" id="CHEBI:16526"/>
        <dbReference type="EC" id="4.1.1.112"/>
    </reaction>
</comment>
<evidence type="ECO:0000256" key="9">
    <source>
        <dbReference type="PIRSR" id="PIRSR605493-1"/>
    </source>
</evidence>
<dbReference type="GO" id="GO:0047443">
    <property type="term" value="F:4-hydroxy-4-methyl-2-oxoglutarate aldolase activity"/>
    <property type="evidence" value="ECO:0007669"/>
    <property type="project" value="UniProtKB-EC"/>
</dbReference>
<evidence type="ECO:0000256" key="10">
    <source>
        <dbReference type="RuleBase" id="RU004338"/>
    </source>
</evidence>
<feature type="binding site" evidence="9">
    <location>
        <position position="100"/>
    </location>
    <ligand>
        <name>Mg(2+)</name>
        <dbReference type="ChEBI" id="CHEBI:18420"/>
    </ligand>
</feature>
<dbReference type="GO" id="GO:0051252">
    <property type="term" value="P:regulation of RNA metabolic process"/>
    <property type="evidence" value="ECO:0007669"/>
    <property type="project" value="InterPro"/>
</dbReference>
<dbReference type="Pfam" id="PF03737">
    <property type="entry name" value="RraA-like"/>
    <property type="match status" value="1"/>
</dbReference>
<dbReference type="SUPFAM" id="SSF89562">
    <property type="entry name" value="RraA-like"/>
    <property type="match status" value="1"/>
</dbReference>
<dbReference type="AlphaFoldDB" id="A0A540WNA8"/>
<feature type="binding site" evidence="9">
    <location>
        <position position="99"/>
    </location>
    <ligand>
        <name>substrate</name>
    </ligand>
</feature>
<dbReference type="Proteomes" id="UP000315369">
    <property type="component" value="Unassembled WGS sequence"/>
</dbReference>
<accession>A0A540WNA8</accession>
<name>A0A540WNA8_9BACT</name>
<organism evidence="11 12">
    <name type="scientific">Myxococcus llanfairpwllgwyngyllgogerychwyrndrobwllllantysiliogogogochensis</name>
    <dbReference type="NCBI Taxonomy" id="2590453"/>
    <lineage>
        <taxon>Bacteria</taxon>
        <taxon>Pseudomonadati</taxon>
        <taxon>Myxococcota</taxon>
        <taxon>Myxococcia</taxon>
        <taxon>Myxococcales</taxon>
        <taxon>Cystobacterineae</taxon>
        <taxon>Myxococcaceae</taxon>
        <taxon>Myxococcus</taxon>
    </lineage>
</organism>
<dbReference type="OrthoDB" id="943692at2"/>
<dbReference type="NCBIfam" id="TIGR01935">
    <property type="entry name" value="NOT-MenG"/>
    <property type="match status" value="1"/>
</dbReference>
<evidence type="ECO:0000256" key="3">
    <source>
        <dbReference type="ARBA" id="ARBA00008621"/>
    </source>
</evidence>
<evidence type="ECO:0000256" key="4">
    <source>
        <dbReference type="ARBA" id="ARBA00011233"/>
    </source>
</evidence>
<evidence type="ECO:0000313" key="11">
    <source>
        <dbReference type="EMBL" id="TQF10509.1"/>
    </source>
</evidence>
<evidence type="ECO:0000256" key="2">
    <source>
        <dbReference type="ARBA" id="ARBA00001968"/>
    </source>
</evidence>
<dbReference type="CDD" id="cd16841">
    <property type="entry name" value="RraA_family"/>
    <property type="match status" value="1"/>
</dbReference>
<gene>
    <name evidence="11" type="ORF">FJV41_39110</name>
</gene>
<protein>
    <recommendedName>
        <fullName evidence="10">4-hydroxy-4-methyl-2-oxoglutarate aldolase</fullName>
        <shortName evidence="10">HMG aldolase</shortName>
        <ecNumber evidence="10">4.1.1.112</ecNumber>
        <ecNumber evidence="10">4.1.3.17</ecNumber>
    </recommendedName>
    <alternativeName>
        <fullName evidence="10">Oxaloacetate decarboxylase</fullName>
    </alternativeName>
</protein>
<dbReference type="EC" id="4.1.1.112" evidence="10"/>
<dbReference type="EMBL" id="VIFM01000250">
    <property type="protein sequence ID" value="TQF10509.1"/>
    <property type="molecule type" value="Genomic_DNA"/>
</dbReference>
<dbReference type="GO" id="GO:0008948">
    <property type="term" value="F:oxaloacetate decarboxylase activity"/>
    <property type="evidence" value="ECO:0007669"/>
    <property type="project" value="UniProtKB-EC"/>
</dbReference>
<dbReference type="RefSeq" id="WP_141647715.1">
    <property type="nucleotide sequence ID" value="NZ_VIFM01000250.1"/>
</dbReference>
<dbReference type="PANTHER" id="PTHR33254:SF4">
    <property type="entry name" value="4-HYDROXY-4-METHYL-2-OXOGLUTARATE ALDOLASE 3-RELATED"/>
    <property type="match status" value="1"/>
</dbReference>
<evidence type="ECO:0000256" key="6">
    <source>
        <dbReference type="ARBA" id="ARBA00023239"/>
    </source>
</evidence>
<comment type="catalytic activity">
    <reaction evidence="1 10">
        <text>4-hydroxy-4-methyl-2-oxoglutarate = 2 pyruvate</text>
        <dbReference type="Rhea" id="RHEA:22748"/>
        <dbReference type="ChEBI" id="CHEBI:15361"/>
        <dbReference type="ChEBI" id="CHEBI:58276"/>
        <dbReference type="EC" id="4.1.3.17"/>
    </reaction>
</comment>
<proteinExistence type="inferred from homology"/>
<comment type="similarity">
    <text evidence="3 10">Belongs to the class II aldolase/RraA-like family.</text>
</comment>
<evidence type="ECO:0000256" key="7">
    <source>
        <dbReference type="ARBA" id="ARBA00025046"/>
    </source>
</evidence>
<dbReference type="GO" id="GO:0008428">
    <property type="term" value="F:ribonuclease inhibitor activity"/>
    <property type="evidence" value="ECO:0007669"/>
    <property type="project" value="InterPro"/>
</dbReference>
<evidence type="ECO:0000256" key="1">
    <source>
        <dbReference type="ARBA" id="ARBA00001342"/>
    </source>
</evidence>
<keyword evidence="6 10" id="KW-0456">Lyase</keyword>